<accession>A0A2U1SWQ4</accession>
<feature type="transmembrane region" description="Helical" evidence="1">
    <location>
        <begin position="304"/>
        <end position="328"/>
    </location>
</feature>
<dbReference type="AlphaFoldDB" id="A0A2U1SWQ4"/>
<comment type="caution">
    <text evidence="3">The sequence shown here is derived from an EMBL/GenBank/DDBJ whole genome shotgun (WGS) entry which is preliminary data.</text>
</comment>
<protein>
    <recommendedName>
        <fullName evidence="2">Glycosyltransferase RgtA/B/C/D-like domain-containing protein</fullName>
    </recommendedName>
</protein>
<proteinExistence type="predicted"/>
<name>A0A2U1SWQ4_9MICO</name>
<sequence>MTQPDVTLRSALPSTLFAYLSVPRNLAFIAAVAVVIAAHAVVFFSTIFISPLGFDEAFILQAPLNLVQGNGYSTEDWDWRNAGENLQFDAIVSTGPLVLMPVALSFLLFGVSIASARIVMLPFTLILTGSLFVLGRRIGGRWVGLVSALSVLALNTRADWPTTVIFGPSDVLGEYAAAAMIALALVLLPRHRMAAGLVLGLATLAKFIAFMAVPAFMLALLLVPAVASSGWRGRLRELVGFVAAVIVPSIVWELVKFLSLGPVAYGESLLGYARFVFRSGSGVDGSGRVFFVERLSRMFAAWHVPTVVAIALGAALIVLALVGIRYYFPARFSDSWKTASGPIKGVWARFLAAARLVPIEIWAAAATLGAFTVWWSFIASSTFIRHTMPVMLVAVPILVALALRGCIGLWRGESSAGRAHALTRAVAAVGIASILGVTLLQVALTVKQSFGTQEWTRTQQQETADFVRNLGIDQVQGFGWWASPEVRFLSGVASAPLGTGSGPLVISPILRELDPANYDVARGFCEETLYENEGFVVCTVSPDVAPVYLLLDPRRVEEPEVVEK</sequence>
<feature type="transmembrane region" description="Helical" evidence="1">
    <location>
        <begin position="390"/>
        <end position="410"/>
    </location>
</feature>
<keyword evidence="1" id="KW-0812">Transmembrane</keyword>
<feature type="domain" description="Glycosyltransferase RgtA/B/C/D-like" evidence="2">
    <location>
        <begin position="96"/>
        <end position="252"/>
    </location>
</feature>
<organism evidence="3 4">
    <name type="scientific">Homoserinimonas hongtaonis</name>
    <dbReference type="NCBI Taxonomy" id="2079791"/>
    <lineage>
        <taxon>Bacteria</taxon>
        <taxon>Bacillati</taxon>
        <taxon>Actinomycetota</taxon>
        <taxon>Actinomycetes</taxon>
        <taxon>Micrococcales</taxon>
        <taxon>Microbacteriaceae</taxon>
        <taxon>Homoserinimonas</taxon>
    </lineage>
</organism>
<feature type="transmembrane region" description="Helical" evidence="1">
    <location>
        <begin position="422"/>
        <end position="444"/>
    </location>
</feature>
<keyword evidence="4" id="KW-1185">Reference proteome</keyword>
<feature type="transmembrane region" description="Helical" evidence="1">
    <location>
        <begin position="115"/>
        <end position="135"/>
    </location>
</feature>
<evidence type="ECO:0000313" key="3">
    <source>
        <dbReference type="EMBL" id="PWB96036.1"/>
    </source>
</evidence>
<evidence type="ECO:0000313" key="4">
    <source>
        <dbReference type="Proteomes" id="UP000244978"/>
    </source>
</evidence>
<feature type="transmembrane region" description="Helical" evidence="1">
    <location>
        <begin position="90"/>
        <end position="109"/>
    </location>
</feature>
<dbReference type="Pfam" id="PF13231">
    <property type="entry name" value="PMT_2"/>
    <property type="match status" value="1"/>
</dbReference>
<keyword evidence="1" id="KW-1133">Transmembrane helix</keyword>
<evidence type="ECO:0000256" key="1">
    <source>
        <dbReference type="SAM" id="Phobius"/>
    </source>
</evidence>
<feature type="transmembrane region" description="Helical" evidence="1">
    <location>
        <begin position="172"/>
        <end position="188"/>
    </location>
</feature>
<dbReference type="Proteomes" id="UP000244978">
    <property type="component" value="Unassembled WGS sequence"/>
</dbReference>
<reference evidence="4" key="1">
    <citation type="submission" date="2018-04" db="EMBL/GenBank/DDBJ databases">
        <authorList>
            <person name="Liu S."/>
            <person name="Wang Z."/>
            <person name="Li J."/>
        </authorList>
    </citation>
    <scope>NUCLEOTIDE SEQUENCE [LARGE SCALE GENOMIC DNA]</scope>
    <source>
        <strain evidence="4">S1194</strain>
    </source>
</reference>
<feature type="transmembrane region" description="Helical" evidence="1">
    <location>
        <begin position="359"/>
        <end position="378"/>
    </location>
</feature>
<dbReference type="InterPro" id="IPR038731">
    <property type="entry name" value="RgtA/B/C-like"/>
</dbReference>
<dbReference type="EMBL" id="QEEX01000002">
    <property type="protein sequence ID" value="PWB96036.1"/>
    <property type="molecule type" value="Genomic_DNA"/>
</dbReference>
<dbReference type="RefSeq" id="WP_108998306.1">
    <property type="nucleotide sequence ID" value="NZ_QEEX01000002.1"/>
</dbReference>
<gene>
    <name evidence="3" type="ORF">DF220_11615</name>
</gene>
<keyword evidence="1" id="KW-0472">Membrane</keyword>
<feature type="transmembrane region" description="Helical" evidence="1">
    <location>
        <begin position="195"/>
        <end position="226"/>
    </location>
</feature>
<feature type="transmembrane region" description="Helical" evidence="1">
    <location>
        <begin position="26"/>
        <end position="49"/>
    </location>
</feature>
<evidence type="ECO:0000259" key="2">
    <source>
        <dbReference type="Pfam" id="PF13231"/>
    </source>
</evidence>